<feature type="compositionally biased region" description="Basic and acidic residues" evidence="1">
    <location>
        <begin position="180"/>
        <end position="197"/>
    </location>
</feature>
<reference evidence="3" key="1">
    <citation type="journal article" date="2019" name="Gigascience">
        <title>De novo genome assembly of the endangered Acer yangbiense, a plant species with extremely small populations endemic to Yunnan Province, China.</title>
        <authorList>
            <person name="Yang J."/>
            <person name="Wariss H.M."/>
            <person name="Tao L."/>
            <person name="Zhang R."/>
            <person name="Yun Q."/>
            <person name="Hollingsworth P."/>
            <person name="Dao Z."/>
            <person name="Luo G."/>
            <person name="Guo H."/>
            <person name="Ma Y."/>
            <person name="Sun W."/>
        </authorList>
    </citation>
    <scope>NUCLEOTIDE SEQUENCE [LARGE SCALE GENOMIC DNA]</scope>
    <source>
        <strain evidence="3">cv. Malutang</strain>
    </source>
</reference>
<dbReference type="Proteomes" id="UP000323000">
    <property type="component" value="Chromosome 4"/>
</dbReference>
<dbReference type="AlphaFoldDB" id="A0A5C7I2N2"/>
<name>A0A5C7I2N2_9ROSI</name>
<gene>
    <name evidence="2" type="ORF">EZV62_010339</name>
</gene>
<keyword evidence="3" id="KW-1185">Reference proteome</keyword>
<evidence type="ECO:0000256" key="1">
    <source>
        <dbReference type="SAM" id="MobiDB-lite"/>
    </source>
</evidence>
<dbReference type="OrthoDB" id="779250at2759"/>
<feature type="compositionally biased region" description="Basic and acidic residues" evidence="1">
    <location>
        <begin position="122"/>
        <end position="148"/>
    </location>
</feature>
<dbReference type="PANTHER" id="PTHR35985">
    <property type="entry name" value="OS07G0675200 PROTEIN"/>
    <property type="match status" value="1"/>
</dbReference>
<accession>A0A5C7I2N2</accession>
<sequence length="284" mass="32119">MASRSSKRLPGASGWAISQGTSMYMYKKQTKNKVTRKVKLDMHFKALSNRHVRELPKTKAEFECDQISRNQKIIKMQSRLATTATRFMWVLSSSQKQQCLQRNFVAAVASTGRTVDPAIHSGEPHGAKKVTESEAVSHRTETEDKLNNDVETEPLVRPKPPHITSPRLQSKDGTPLPGARESEQRDENEKVEADREYFKHRKPSSLSEVEMADTRKPITQATSSGGMSDLGAGKDVIGWKPEQLVSAEETLMRAAEFWRQNAMRGDPDTFPHSRVLRELRGEWF</sequence>
<feature type="region of interest" description="Disordered" evidence="1">
    <location>
        <begin position="115"/>
        <end position="212"/>
    </location>
</feature>
<organism evidence="2 3">
    <name type="scientific">Acer yangbiense</name>
    <dbReference type="NCBI Taxonomy" id="1000413"/>
    <lineage>
        <taxon>Eukaryota</taxon>
        <taxon>Viridiplantae</taxon>
        <taxon>Streptophyta</taxon>
        <taxon>Embryophyta</taxon>
        <taxon>Tracheophyta</taxon>
        <taxon>Spermatophyta</taxon>
        <taxon>Magnoliopsida</taxon>
        <taxon>eudicotyledons</taxon>
        <taxon>Gunneridae</taxon>
        <taxon>Pentapetalae</taxon>
        <taxon>rosids</taxon>
        <taxon>malvids</taxon>
        <taxon>Sapindales</taxon>
        <taxon>Sapindaceae</taxon>
        <taxon>Hippocastanoideae</taxon>
        <taxon>Acereae</taxon>
        <taxon>Acer</taxon>
    </lineage>
</organism>
<dbReference type="EMBL" id="VAHF01000004">
    <property type="protein sequence ID" value="TXG63345.1"/>
    <property type="molecule type" value="Genomic_DNA"/>
</dbReference>
<proteinExistence type="predicted"/>
<evidence type="ECO:0000313" key="3">
    <source>
        <dbReference type="Proteomes" id="UP000323000"/>
    </source>
</evidence>
<protein>
    <submittedName>
        <fullName evidence="2">Uncharacterized protein</fullName>
    </submittedName>
</protein>
<evidence type="ECO:0000313" key="2">
    <source>
        <dbReference type="EMBL" id="TXG63345.1"/>
    </source>
</evidence>
<dbReference type="PANTHER" id="PTHR35985:SF1">
    <property type="entry name" value="OS07G0675200 PROTEIN"/>
    <property type="match status" value="1"/>
</dbReference>
<comment type="caution">
    <text evidence="2">The sequence shown here is derived from an EMBL/GenBank/DDBJ whole genome shotgun (WGS) entry which is preliminary data.</text>
</comment>